<dbReference type="InterPro" id="IPR006153">
    <property type="entry name" value="Cation/H_exchanger_TM"/>
</dbReference>
<evidence type="ECO:0000256" key="5">
    <source>
        <dbReference type="ARBA" id="ARBA00022692"/>
    </source>
</evidence>
<dbReference type="Gene3D" id="3.30.70.1450">
    <property type="entry name" value="Regulator of K+ conductance, C-terminal domain"/>
    <property type="match status" value="1"/>
</dbReference>
<keyword evidence="8 9" id="KW-0472">Membrane</keyword>
<feature type="transmembrane region" description="Helical" evidence="9">
    <location>
        <begin position="116"/>
        <end position="137"/>
    </location>
</feature>
<evidence type="ECO:0000256" key="1">
    <source>
        <dbReference type="ARBA" id="ARBA00004651"/>
    </source>
</evidence>
<evidence type="ECO:0000313" key="11">
    <source>
        <dbReference type="EMBL" id="MDX8336502.1"/>
    </source>
</evidence>
<dbReference type="InterPro" id="IPR038770">
    <property type="entry name" value="Na+/solute_symporter_sf"/>
</dbReference>
<feature type="transmembrane region" description="Helical" evidence="9">
    <location>
        <begin position="269"/>
        <end position="288"/>
    </location>
</feature>
<accession>A0ABU4WBU0</accession>
<feature type="transmembrane region" description="Helical" evidence="9">
    <location>
        <begin position="29"/>
        <end position="49"/>
    </location>
</feature>
<evidence type="ECO:0000256" key="6">
    <source>
        <dbReference type="ARBA" id="ARBA00022989"/>
    </source>
</evidence>
<sequence>MGIEILVAGVIILISLFSIRISKKLEIPLLIMFLLIGMLAGSEGVGKIYFDNALVAQNIGTIALMFIIFSGGLETKKEDVKKSIYPSGLLATLGVLLTAILSGIAVYYLTDFTLKEALLFSAMVSSTDAAAVMSILGDSKLKKDIKSVVDIESGSNDPMAYALILFLLSFFKMDGNTSIVGGIIFLLKQIVLGGVIGYLFGLITLPLAKYIKIVREEFLTIHLIAILFICFGLATVLNGNGFLAIYISAIMIGNQKFNYKLNSIRNMRLITWFMQIGMFVMLGLLVFPTQLLSYILIGSLLSIIMIIIIRILVVYSLLWPFKFTSKEKFFISWAGLKGAVPIIFATMAITEGLPNAQSMFNLTFYIVVFSVLIQGMTLKYVGKKLNLFEDNSEQDNLIEVEELEELALKKMILDENSEYINKLIRELELPKGMLIVSIKRDSSYITPKGEVKLLLGDIILFSQN</sequence>
<dbReference type="InterPro" id="IPR036721">
    <property type="entry name" value="RCK_C_sf"/>
</dbReference>
<dbReference type="EMBL" id="JAVIKH010000010">
    <property type="protein sequence ID" value="MDX8336502.1"/>
    <property type="molecule type" value="Genomic_DNA"/>
</dbReference>
<comment type="subcellular location">
    <subcellularLocation>
        <location evidence="1">Cell membrane</location>
        <topology evidence="1">Multi-pass membrane protein</topology>
    </subcellularLocation>
</comment>
<keyword evidence="3" id="KW-0050">Antiport</keyword>
<dbReference type="NCBIfam" id="NF003715">
    <property type="entry name" value="PRK05326.1-2"/>
    <property type="match status" value="1"/>
</dbReference>
<feature type="transmembrane region" description="Helical" evidence="9">
    <location>
        <begin position="179"/>
        <end position="205"/>
    </location>
</feature>
<dbReference type="Pfam" id="PF02080">
    <property type="entry name" value="TrkA_C"/>
    <property type="match status" value="1"/>
</dbReference>
<dbReference type="PROSITE" id="PS51202">
    <property type="entry name" value="RCK_C"/>
    <property type="match status" value="1"/>
</dbReference>
<evidence type="ECO:0000256" key="4">
    <source>
        <dbReference type="ARBA" id="ARBA00022475"/>
    </source>
</evidence>
<evidence type="ECO:0000256" key="3">
    <source>
        <dbReference type="ARBA" id="ARBA00022449"/>
    </source>
</evidence>
<comment type="caution">
    <text evidence="11">The sequence shown here is derived from an EMBL/GenBank/DDBJ whole genome shotgun (WGS) entry which is preliminary data.</text>
</comment>
<protein>
    <submittedName>
        <fullName evidence="11">Potassium/proton antiporter</fullName>
    </submittedName>
</protein>
<keyword evidence="5 9" id="KW-0812">Transmembrane</keyword>
<keyword evidence="4" id="KW-1003">Cell membrane</keyword>
<evidence type="ECO:0000256" key="9">
    <source>
        <dbReference type="SAM" id="Phobius"/>
    </source>
</evidence>
<evidence type="ECO:0000256" key="2">
    <source>
        <dbReference type="ARBA" id="ARBA00022448"/>
    </source>
</evidence>
<keyword evidence="7" id="KW-0406">Ion transport</keyword>
<keyword evidence="2" id="KW-0813">Transport</keyword>
<evidence type="ECO:0000259" key="10">
    <source>
        <dbReference type="PROSITE" id="PS51202"/>
    </source>
</evidence>
<dbReference type="Gene3D" id="1.20.1530.20">
    <property type="match status" value="1"/>
</dbReference>
<keyword evidence="12" id="KW-1185">Reference proteome</keyword>
<dbReference type="PANTHER" id="PTHR32507:SF7">
    <property type="entry name" value="K(+)_H(+) ANTIPORTER NHAP2"/>
    <property type="match status" value="1"/>
</dbReference>
<feature type="transmembrane region" description="Helical" evidence="9">
    <location>
        <begin position="55"/>
        <end position="73"/>
    </location>
</feature>
<feature type="transmembrane region" description="Helical" evidence="9">
    <location>
        <begin position="330"/>
        <end position="350"/>
    </location>
</feature>
<evidence type="ECO:0000256" key="7">
    <source>
        <dbReference type="ARBA" id="ARBA00023065"/>
    </source>
</evidence>
<gene>
    <name evidence="11" type="ORF">RFV38_08345</name>
</gene>
<feature type="transmembrane region" description="Helical" evidence="9">
    <location>
        <begin position="294"/>
        <end position="318"/>
    </location>
</feature>
<feature type="domain" description="RCK C-terminal" evidence="10">
    <location>
        <begin position="395"/>
        <end position="464"/>
    </location>
</feature>
<dbReference type="SUPFAM" id="SSF116726">
    <property type="entry name" value="TrkA C-terminal domain-like"/>
    <property type="match status" value="1"/>
</dbReference>
<evidence type="ECO:0000256" key="8">
    <source>
        <dbReference type="ARBA" id="ARBA00023136"/>
    </source>
</evidence>
<feature type="transmembrane region" description="Helical" evidence="9">
    <location>
        <begin position="217"/>
        <end position="235"/>
    </location>
</feature>
<feature type="transmembrane region" description="Helical" evidence="9">
    <location>
        <begin position="85"/>
        <end position="110"/>
    </location>
</feature>
<proteinExistence type="predicted"/>
<dbReference type="Proteomes" id="UP001279681">
    <property type="component" value="Unassembled WGS sequence"/>
</dbReference>
<dbReference type="NCBIfam" id="NF003716">
    <property type="entry name" value="PRK05326.1-3"/>
    <property type="match status" value="1"/>
</dbReference>
<feature type="transmembrane region" description="Helical" evidence="9">
    <location>
        <begin position="362"/>
        <end position="381"/>
    </location>
</feature>
<dbReference type="Pfam" id="PF00999">
    <property type="entry name" value="Na_H_Exchanger"/>
    <property type="match status" value="1"/>
</dbReference>
<organism evidence="11 12">
    <name type="scientific">Candidatus Cetobacterium colombiensis</name>
    <dbReference type="NCBI Taxonomy" id="3073100"/>
    <lineage>
        <taxon>Bacteria</taxon>
        <taxon>Fusobacteriati</taxon>
        <taxon>Fusobacteriota</taxon>
        <taxon>Fusobacteriia</taxon>
        <taxon>Fusobacteriales</taxon>
        <taxon>Fusobacteriaceae</taxon>
        <taxon>Cetobacterium</taxon>
    </lineage>
</organism>
<reference evidence="12" key="1">
    <citation type="submission" date="2023-07" db="EMBL/GenBank/DDBJ databases">
        <authorList>
            <person name="Colorado M.A."/>
            <person name="Villamil L.M."/>
            <person name="Melo J.F."/>
            <person name="Rodriguez J.A."/>
            <person name="Ruiz R.Y."/>
        </authorList>
    </citation>
    <scope>NUCLEOTIDE SEQUENCE [LARGE SCALE GENOMIC DNA]</scope>
    <source>
        <strain evidence="12">C33</strain>
    </source>
</reference>
<feature type="transmembrane region" description="Helical" evidence="9">
    <location>
        <begin position="6"/>
        <end position="22"/>
    </location>
</feature>
<dbReference type="RefSeq" id="WP_320313903.1">
    <property type="nucleotide sequence ID" value="NZ_JAVIKH010000010.1"/>
</dbReference>
<evidence type="ECO:0000313" key="12">
    <source>
        <dbReference type="Proteomes" id="UP001279681"/>
    </source>
</evidence>
<keyword evidence="6 9" id="KW-1133">Transmembrane helix</keyword>
<name>A0ABU4WBU0_9FUSO</name>
<dbReference type="PANTHER" id="PTHR32507">
    <property type="entry name" value="NA(+)/H(+) ANTIPORTER 1"/>
    <property type="match status" value="1"/>
</dbReference>
<dbReference type="InterPro" id="IPR006037">
    <property type="entry name" value="RCK_C"/>
</dbReference>